<accession>A0A401IRM3</accession>
<organism evidence="1 2">
    <name type="scientific">Ligilactobacillus salitolerans</name>
    <dbReference type="NCBI Taxonomy" id="1808352"/>
    <lineage>
        <taxon>Bacteria</taxon>
        <taxon>Bacillati</taxon>
        <taxon>Bacillota</taxon>
        <taxon>Bacilli</taxon>
        <taxon>Lactobacillales</taxon>
        <taxon>Lactobacillaceae</taxon>
        <taxon>Ligilactobacillus</taxon>
    </lineage>
</organism>
<proteinExistence type="predicted"/>
<gene>
    <name evidence="1" type="ORF">LFYK43_06300</name>
</gene>
<dbReference type="EMBL" id="BFFP01000007">
    <property type="protein sequence ID" value="GBG94171.1"/>
    <property type="molecule type" value="Genomic_DNA"/>
</dbReference>
<keyword evidence="2" id="KW-1185">Reference proteome</keyword>
<dbReference type="RefSeq" id="WP_124975337.1">
    <property type="nucleotide sequence ID" value="NZ_BFFP01000007.1"/>
</dbReference>
<protein>
    <submittedName>
        <fullName evidence="1">Uncharacterized protein</fullName>
    </submittedName>
</protein>
<evidence type="ECO:0000313" key="2">
    <source>
        <dbReference type="Proteomes" id="UP000286848"/>
    </source>
</evidence>
<comment type="caution">
    <text evidence="1">The sequence shown here is derived from an EMBL/GenBank/DDBJ whole genome shotgun (WGS) entry which is preliminary data.</text>
</comment>
<dbReference type="Proteomes" id="UP000286848">
    <property type="component" value="Unassembled WGS sequence"/>
</dbReference>
<evidence type="ECO:0000313" key="1">
    <source>
        <dbReference type="EMBL" id="GBG94171.1"/>
    </source>
</evidence>
<dbReference type="AlphaFoldDB" id="A0A401IRM3"/>
<reference evidence="1 2" key="1">
    <citation type="journal article" date="2019" name="Int. J. Syst. Evol. Microbiol.">
        <title>Lactobacillus salitolerans sp. nov., a novel lactic acid bacterium isolated from spent mushroom substrates.</title>
        <authorList>
            <person name="Tohno M."/>
            <person name="Tanizawa Y."/>
            <person name="Kojima Y."/>
            <person name="Sakamoto M."/>
            <person name="Nakamura Y."/>
            <person name="Ohkuma M."/>
            <person name="Kobayashi H."/>
        </authorList>
    </citation>
    <scope>NUCLEOTIDE SEQUENCE [LARGE SCALE GENOMIC DNA]</scope>
    <source>
        <strain evidence="1 2">YK43</strain>
    </source>
</reference>
<sequence length="107" mass="12078">MENELRLLLLEQYGFKKAVQRPDISNKDLELIKQAAQDPALLEQIEAIQAKRQHEEILSALKTYQNLKHPNCWAAAMGKHAAQSTLEGAWLTASAADKEKIEQILEV</sequence>
<name>A0A401IRM3_9LACO</name>